<dbReference type="InterPro" id="IPR050808">
    <property type="entry name" value="Phage_Integrase"/>
</dbReference>
<dbReference type="CDD" id="cd01392">
    <property type="entry name" value="HTH_LacI"/>
    <property type="match status" value="1"/>
</dbReference>
<accession>A0ABP7SQI0</accession>
<dbReference type="PROSITE" id="PS50932">
    <property type="entry name" value="HTH_LACI_2"/>
    <property type="match status" value="1"/>
</dbReference>
<evidence type="ECO:0000256" key="4">
    <source>
        <dbReference type="ARBA" id="ARBA00023172"/>
    </source>
</evidence>
<dbReference type="Pfam" id="PF14659">
    <property type="entry name" value="Phage_int_SAM_3"/>
    <property type="match status" value="1"/>
</dbReference>
<feature type="domain" description="Core-binding (CB)" evidence="8">
    <location>
        <begin position="82"/>
        <end position="162"/>
    </location>
</feature>
<evidence type="ECO:0000313" key="10">
    <source>
        <dbReference type="Proteomes" id="UP001500456"/>
    </source>
</evidence>
<feature type="compositionally biased region" description="Basic residues" evidence="6">
    <location>
        <begin position="173"/>
        <end position="187"/>
    </location>
</feature>
<evidence type="ECO:0000256" key="3">
    <source>
        <dbReference type="ARBA" id="ARBA00023125"/>
    </source>
</evidence>
<dbReference type="SUPFAM" id="SSF47413">
    <property type="entry name" value="lambda repressor-like DNA-binding domains"/>
    <property type="match status" value="1"/>
</dbReference>
<dbReference type="InterPro" id="IPR044068">
    <property type="entry name" value="CB"/>
</dbReference>
<keyword evidence="10" id="KW-1185">Reference proteome</keyword>
<dbReference type="PANTHER" id="PTHR30629:SF6">
    <property type="entry name" value="PROPHAGE INTEGRASE INTA-RELATED"/>
    <property type="match status" value="1"/>
</dbReference>
<evidence type="ECO:0000256" key="1">
    <source>
        <dbReference type="ARBA" id="ARBA00008857"/>
    </source>
</evidence>
<evidence type="ECO:0000313" key="9">
    <source>
        <dbReference type="EMBL" id="GAA4014800.1"/>
    </source>
</evidence>
<evidence type="ECO:0000256" key="5">
    <source>
        <dbReference type="PROSITE-ProRule" id="PRU01248"/>
    </source>
</evidence>
<dbReference type="Gene3D" id="1.10.443.10">
    <property type="entry name" value="Intergrase catalytic core"/>
    <property type="match status" value="1"/>
</dbReference>
<dbReference type="PROSITE" id="PS00356">
    <property type="entry name" value="HTH_LACI_1"/>
    <property type="match status" value="1"/>
</dbReference>
<dbReference type="InterPro" id="IPR010982">
    <property type="entry name" value="Lambda_DNA-bd_dom_sf"/>
</dbReference>
<organism evidence="9 10">
    <name type="scientific">Streptomyces plumbiresistens</name>
    <dbReference type="NCBI Taxonomy" id="511811"/>
    <lineage>
        <taxon>Bacteria</taxon>
        <taxon>Bacillati</taxon>
        <taxon>Actinomycetota</taxon>
        <taxon>Actinomycetes</taxon>
        <taxon>Kitasatosporales</taxon>
        <taxon>Streptomycetaceae</taxon>
        <taxon>Streptomyces</taxon>
    </lineage>
</organism>
<keyword evidence="3 5" id="KW-0238">DNA-binding</keyword>
<dbReference type="SUPFAM" id="SSF56349">
    <property type="entry name" value="DNA breaking-rejoining enzymes"/>
    <property type="match status" value="2"/>
</dbReference>
<dbReference type="InterPro" id="IPR004107">
    <property type="entry name" value="Integrase_SAM-like_N"/>
</dbReference>
<sequence>MCRPALQPGGNPADRESKLGYAENLGSYWRGRYKLAPGKYATVRDADGDAIRFRSKAAAKKAADAEEAKLLAGTKKAPPERITFGAYVNRWYAAQDLAASTMQNYRRHIEEHLLPAFEDFAIADILSTDIAAWEKRERAVPYAATSVKTWRATLHLILADAVDEGLRDSNPATKRRGRGKRAGRSRNRGPEKAVTTALGILLLAERMALLSGRDDEFVGGVLKGYTGMRWGEIVGLETEFVRPMSIRVEWQLYELDTGELHRCPPKDDSYRDIDTPNFLAALVASHIARTKPKPCECHGLAYVFRGHGAANGSVSRPGAKLVDVARRAGVSTGTVSNVLNRPDAVAEPTRLKVLEAITDLGYVRNGGAGELAAHWRRSGFATWLFRPAAMGRYPGRGNQEEHPVPVVAEPWPGIPARGRGASKRSEACWVPIAPGLTPHGLRHTHKTLMREVGTPPKLMDERMGHEDGSVQSRYDHITPRMRQALMIALTGMWEEALDARRAMSPGSPVAALDALLRARG</sequence>
<evidence type="ECO:0000259" key="8">
    <source>
        <dbReference type="PROSITE" id="PS51900"/>
    </source>
</evidence>
<dbReference type="InterPro" id="IPR011010">
    <property type="entry name" value="DNA_brk_join_enz"/>
</dbReference>
<keyword evidence="2" id="KW-0229">DNA integration</keyword>
<feature type="region of interest" description="Disordered" evidence="6">
    <location>
        <begin position="168"/>
        <end position="191"/>
    </location>
</feature>
<dbReference type="Proteomes" id="UP001500456">
    <property type="component" value="Unassembled WGS sequence"/>
</dbReference>
<keyword evidence="4" id="KW-0233">DNA recombination</keyword>
<dbReference type="PROSITE" id="PS51900">
    <property type="entry name" value="CB"/>
    <property type="match status" value="1"/>
</dbReference>
<comment type="caution">
    <text evidence="9">The sequence shown here is derived from an EMBL/GenBank/DDBJ whole genome shotgun (WGS) entry which is preliminary data.</text>
</comment>
<dbReference type="Pfam" id="PF00356">
    <property type="entry name" value="LacI"/>
    <property type="match status" value="1"/>
</dbReference>
<dbReference type="Gene3D" id="1.10.150.130">
    <property type="match status" value="1"/>
</dbReference>
<dbReference type="SMART" id="SM00354">
    <property type="entry name" value="HTH_LACI"/>
    <property type="match status" value="1"/>
</dbReference>
<dbReference type="InterPro" id="IPR013762">
    <property type="entry name" value="Integrase-like_cat_sf"/>
</dbReference>
<dbReference type="EMBL" id="BAAAZX010000023">
    <property type="protein sequence ID" value="GAA4014800.1"/>
    <property type="molecule type" value="Genomic_DNA"/>
</dbReference>
<comment type="similarity">
    <text evidence="1">Belongs to the 'phage' integrase family.</text>
</comment>
<dbReference type="PANTHER" id="PTHR30629">
    <property type="entry name" value="PROPHAGE INTEGRASE"/>
    <property type="match status" value="1"/>
</dbReference>
<evidence type="ECO:0000256" key="6">
    <source>
        <dbReference type="SAM" id="MobiDB-lite"/>
    </source>
</evidence>
<evidence type="ECO:0000259" key="7">
    <source>
        <dbReference type="PROSITE" id="PS50932"/>
    </source>
</evidence>
<feature type="domain" description="HTH lacI-type" evidence="7">
    <location>
        <begin position="319"/>
        <end position="373"/>
    </location>
</feature>
<reference evidence="10" key="1">
    <citation type="journal article" date="2019" name="Int. J. Syst. Evol. Microbiol.">
        <title>The Global Catalogue of Microorganisms (GCM) 10K type strain sequencing project: providing services to taxonomists for standard genome sequencing and annotation.</title>
        <authorList>
            <consortium name="The Broad Institute Genomics Platform"/>
            <consortium name="The Broad Institute Genome Sequencing Center for Infectious Disease"/>
            <person name="Wu L."/>
            <person name="Ma J."/>
        </authorList>
    </citation>
    <scope>NUCLEOTIDE SEQUENCE [LARGE SCALE GENOMIC DNA]</scope>
    <source>
        <strain evidence="10">JCM 16924</strain>
    </source>
</reference>
<gene>
    <name evidence="9" type="ORF">GCM10022232_67070</name>
</gene>
<dbReference type="InterPro" id="IPR000843">
    <property type="entry name" value="HTH_LacI"/>
</dbReference>
<dbReference type="Gene3D" id="1.10.260.40">
    <property type="entry name" value="lambda repressor-like DNA-binding domains"/>
    <property type="match status" value="1"/>
</dbReference>
<evidence type="ECO:0000256" key="2">
    <source>
        <dbReference type="ARBA" id="ARBA00022908"/>
    </source>
</evidence>
<evidence type="ECO:0008006" key="11">
    <source>
        <dbReference type="Google" id="ProtNLM"/>
    </source>
</evidence>
<name>A0ABP7SQI0_9ACTN</name>
<protein>
    <recommendedName>
        <fullName evidence="11">LacI family transcriptional regulator</fullName>
    </recommendedName>
</protein>
<proteinExistence type="inferred from homology"/>
<dbReference type="InterPro" id="IPR010998">
    <property type="entry name" value="Integrase_recombinase_N"/>
</dbReference>